<evidence type="ECO:0000313" key="3">
    <source>
        <dbReference type="Proteomes" id="UP000016930"/>
    </source>
</evidence>
<proteinExistence type="predicted"/>
<feature type="region of interest" description="Disordered" evidence="1">
    <location>
        <begin position="95"/>
        <end position="122"/>
    </location>
</feature>
<name>M2PN09_CERS8</name>
<dbReference type="Proteomes" id="UP000016930">
    <property type="component" value="Unassembled WGS sequence"/>
</dbReference>
<evidence type="ECO:0000256" key="1">
    <source>
        <dbReference type="SAM" id="MobiDB-lite"/>
    </source>
</evidence>
<dbReference type="AlphaFoldDB" id="M2PN09"/>
<sequence>MLSQILSRSSAKATAASTTALPSSNATTAPPSASPAPPVDATSVVSDPGPSRADDAQTDDKPTAGGRKRLSWLTIVYTSIAIVRVPKATLSPVDEQNVTDGTAAPKAKKSAPPATRTRSEKRAMKSALLVRDLIVGPPEDAVANPKARSGAAYTSLKAGLVNPKSANKIIAQLRTLPSSDSPVEVPAGGPGETKSTLSKGPIHAVCLQYTDTEVHERHFSRPGATPSDGQEASPAGVRTSAASERSVSVQVAREVINVTTASVAEVRTIFDELHVVSLITTPDLGIGQPADGPGLLSGALPTAKTVIEGIEQITPQLMALGYATGKAILPDHAGVYPPTDRMSVLTYWWGFELVLPEPSLGYLDNVPSVSHAIINFLTALSMVDGGVREILPFVRYISQYIDSEYNLIKGEDEGRGVVCAATWLMPAALVPRAWDFPQPPVAAPQAPAPDATDTSDPAPSPAESVPAAAPSLPSSNTSPMLVMPSVATAKSEPSSADGPAVKVTPPTPPVSQVLVFEANGGTPAQTG</sequence>
<dbReference type="EMBL" id="KB445796">
    <property type="protein sequence ID" value="EMD37809.1"/>
    <property type="molecule type" value="Genomic_DNA"/>
</dbReference>
<evidence type="ECO:0000313" key="2">
    <source>
        <dbReference type="EMBL" id="EMD37809.1"/>
    </source>
</evidence>
<gene>
    <name evidence="2" type="ORF">CERSUDRAFT_123663</name>
</gene>
<feature type="compositionally biased region" description="Low complexity" evidence="1">
    <location>
        <begin position="499"/>
        <end position="515"/>
    </location>
</feature>
<feature type="region of interest" description="Disordered" evidence="1">
    <location>
        <begin position="1"/>
        <end position="65"/>
    </location>
</feature>
<accession>M2PN09</accession>
<keyword evidence="3" id="KW-1185">Reference proteome</keyword>
<feature type="region of interest" description="Disordered" evidence="1">
    <location>
        <begin position="178"/>
        <end position="198"/>
    </location>
</feature>
<feature type="region of interest" description="Disordered" evidence="1">
    <location>
        <begin position="440"/>
        <end position="527"/>
    </location>
</feature>
<protein>
    <submittedName>
        <fullName evidence="2">Uncharacterized protein</fullName>
    </submittedName>
</protein>
<dbReference type="HOGENOM" id="CLU_028832_1_0_1"/>
<feature type="region of interest" description="Disordered" evidence="1">
    <location>
        <begin position="214"/>
        <end position="244"/>
    </location>
</feature>
<organism evidence="2 3">
    <name type="scientific">Ceriporiopsis subvermispora (strain B)</name>
    <name type="common">White-rot fungus</name>
    <name type="synonym">Gelatoporia subvermispora</name>
    <dbReference type="NCBI Taxonomy" id="914234"/>
    <lineage>
        <taxon>Eukaryota</taxon>
        <taxon>Fungi</taxon>
        <taxon>Dikarya</taxon>
        <taxon>Basidiomycota</taxon>
        <taxon>Agaricomycotina</taxon>
        <taxon>Agaricomycetes</taxon>
        <taxon>Polyporales</taxon>
        <taxon>Gelatoporiaceae</taxon>
        <taxon>Gelatoporia</taxon>
    </lineage>
</organism>
<reference evidence="2 3" key="1">
    <citation type="journal article" date="2012" name="Proc. Natl. Acad. Sci. U.S.A.">
        <title>Comparative genomics of Ceriporiopsis subvermispora and Phanerochaete chrysosporium provide insight into selective ligninolysis.</title>
        <authorList>
            <person name="Fernandez-Fueyo E."/>
            <person name="Ruiz-Duenas F.J."/>
            <person name="Ferreira P."/>
            <person name="Floudas D."/>
            <person name="Hibbett D.S."/>
            <person name="Canessa P."/>
            <person name="Larrondo L.F."/>
            <person name="James T.Y."/>
            <person name="Seelenfreund D."/>
            <person name="Lobos S."/>
            <person name="Polanco R."/>
            <person name="Tello M."/>
            <person name="Honda Y."/>
            <person name="Watanabe T."/>
            <person name="Watanabe T."/>
            <person name="Ryu J.S."/>
            <person name="Kubicek C.P."/>
            <person name="Schmoll M."/>
            <person name="Gaskell J."/>
            <person name="Hammel K.E."/>
            <person name="St John F.J."/>
            <person name="Vanden Wymelenberg A."/>
            <person name="Sabat G."/>
            <person name="Splinter BonDurant S."/>
            <person name="Syed K."/>
            <person name="Yadav J.S."/>
            <person name="Doddapaneni H."/>
            <person name="Subramanian V."/>
            <person name="Lavin J.L."/>
            <person name="Oguiza J.A."/>
            <person name="Perez G."/>
            <person name="Pisabarro A.G."/>
            <person name="Ramirez L."/>
            <person name="Santoyo F."/>
            <person name="Master E."/>
            <person name="Coutinho P.M."/>
            <person name="Henrissat B."/>
            <person name="Lombard V."/>
            <person name="Magnuson J.K."/>
            <person name="Kuees U."/>
            <person name="Hori C."/>
            <person name="Igarashi K."/>
            <person name="Samejima M."/>
            <person name="Held B.W."/>
            <person name="Barry K.W."/>
            <person name="LaButti K.M."/>
            <person name="Lapidus A."/>
            <person name="Lindquist E.A."/>
            <person name="Lucas S.M."/>
            <person name="Riley R."/>
            <person name="Salamov A.A."/>
            <person name="Hoffmeister D."/>
            <person name="Schwenk D."/>
            <person name="Hadar Y."/>
            <person name="Yarden O."/>
            <person name="de Vries R.P."/>
            <person name="Wiebenga A."/>
            <person name="Stenlid J."/>
            <person name="Eastwood D."/>
            <person name="Grigoriev I.V."/>
            <person name="Berka R.M."/>
            <person name="Blanchette R.A."/>
            <person name="Kersten P."/>
            <person name="Martinez A.T."/>
            <person name="Vicuna R."/>
            <person name="Cullen D."/>
        </authorList>
    </citation>
    <scope>NUCLEOTIDE SEQUENCE [LARGE SCALE GENOMIC DNA]</scope>
    <source>
        <strain evidence="2 3">B</strain>
    </source>
</reference>
<feature type="compositionally biased region" description="Basic and acidic residues" evidence="1">
    <location>
        <begin position="52"/>
        <end position="62"/>
    </location>
</feature>
<feature type="compositionally biased region" description="Low complexity" evidence="1">
    <location>
        <begin position="443"/>
        <end position="479"/>
    </location>
</feature>
<feature type="compositionally biased region" description="Low complexity" evidence="1">
    <location>
        <begin position="7"/>
        <end position="31"/>
    </location>
</feature>
<dbReference type="OrthoDB" id="2434934at2759"/>